<evidence type="ECO:0000313" key="2">
    <source>
        <dbReference type="EMBL" id="KAK7071165.1"/>
    </source>
</evidence>
<proteinExistence type="predicted"/>
<sequence length="184" mass="20438">MEKKAEEEHQTESTQNIREPLQAPRTSPVSLPERLASPNQVQDSATGGVCPSTPSPTHSMMSQRGHSVPPVIMITYPNGHSFVAYQPPHQSLLDIAPPLLPETTTTARQAAVMSQFSNPQIQGGDTDDAPPRLQYSRRRLHECPMCDYVVPPGAVRLLEEHLNSHLKHVCPVCAMRFHHTDNKR</sequence>
<protein>
    <submittedName>
        <fullName evidence="2">Uncharacterized protein</fullName>
    </submittedName>
</protein>
<feature type="region of interest" description="Disordered" evidence="1">
    <location>
        <begin position="1"/>
        <end position="64"/>
    </location>
</feature>
<dbReference type="Proteomes" id="UP001381693">
    <property type="component" value="Unassembled WGS sequence"/>
</dbReference>
<evidence type="ECO:0000313" key="3">
    <source>
        <dbReference type="Proteomes" id="UP001381693"/>
    </source>
</evidence>
<comment type="caution">
    <text evidence="2">The sequence shown here is derived from an EMBL/GenBank/DDBJ whole genome shotgun (WGS) entry which is preliminary data.</text>
</comment>
<dbReference type="EMBL" id="JAXCGZ010015126">
    <property type="protein sequence ID" value="KAK7071165.1"/>
    <property type="molecule type" value="Genomic_DNA"/>
</dbReference>
<dbReference type="AlphaFoldDB" id="A0AAN8X324"/>
<gene>
    <name evidence="2" type="ORF">SK128_009010</name>
</gene>
<feature type="compositionally biased region" description="Basic and acidic residues" evidence="1">
    <location>
        <begin position="1"/>
        <end position="11"/>
    </location>
</feature>
<feature type="compositionally biased region" description="Low complexity" evidence="1">
    <location>
        <begin position="51"/>
        <end position="62"/>
    </location>
</feature>
<evidence type="ECO:0000256" key="1">
    <source>
        <dbReference type="SAM" id="MobiDB-lite"/>
    </source>
</evidence>
<dbReference type="Gene3D" id="6.20.250.40">
    <property type="match status" value="1"/>
</dbReference>
<accession>A0AAN8X324</accession>
<name>A0AAN8X324_HALRR</name>
<keyword evidence="3" id="KW-1185">Reference proteome</keyword>
<reference evidence="2 3" key="1">
    <citation type="submission" date="2023-11" db="EMBL/GenBank/DDBJ databases">
        <title>Halocaridina rubra genome assembly.</title>
        <authorList>
            <person name="Smith C."/>
        </authorList>
    </citation>
    <scope>NUCLEOTIDE SEQUENCE [LARGE SCALE GENOMIC DNA]</scope>
    <source>
        <strain evidence="2">EP-1</strain>
        <tissue evidence="2">Whole</tissue>
    </source>
</reference>
<organism evidence="2 3">
    <name type="scientific">Halocaridina rubra</name>
    <name type="common">Hawaiian red shrimp</name>
    <dbReference type="NCBI Taxonomy" id="373956"/>
    <lineage>
        <taxon>Eukaryota</taxon>
        <taxon>Metazoa</taxon>
        <taxon>Ecdysozoa</taxon>
        <taxon>Arthropoda</taxon>
        <taxon>Crustacea</taxon>
        <taxon>Multicrustacea</taxon>
        <taxon>Malacostraca</taxon>
        <taxon>Eumalacostraca</taxon>
        <taxon>Eucarida</taxon>
        <taxon>Decapoda</taxon>
        <taxon>Pleocyemata</taxon>
        <taxon>Caridea</taxon>
        <taxon>Atyoidea</taxon>
        <taxon>Atyidae</taxon>
        <taxon>Halocaridina</taxon>
    </lineage>
</organism>